<feature type="domain" description="Electron transfer flavoprotein alpha/beta-subunit N-terminal" evidence="4">
    <location>
        <begin position="22"/>
        <end position="216"/>
    </location>
</feature>
<sequence>MHIVACVKQTPKSDNVKIDPATGCLIRSGAASAMNPFDEYALEEAVMLKEELGGTVSVITMGPPQAEAVLRDSIARGGDKVYQLGDMAFAGSDTWSTSYALSKGIEKIDSLEKVDLVICGKQTNDSDTGHIGPQVSAWLNWPNAAFVKKVVSVNDKSITVERLTEDGSEVVELPYPCVISVVKDINSPRVRSVKGRMAAKRAEVTKWTADDIGADKNKLGVKNCPTRVVKSFVPQRELCATAVEGATAKEKASNLVDLLKENKYI</sequence>
<dbReference type="InterPro" id="IPR000049">
    <property type="entry name" value="ET-Flavoprotein_bsu_CS"/>
</dbReference>
<keyword evidence="2" id="KW-0813">Transport</keyword>
<dbReference type="InterPro" id="IPR014730">
    <property type="entry name" value="ETF_a/b_N"/>
</dbReference>
<dbReference type="CDD" id="cd01714">
    <property type="entry name" value="ETF_beta"/>
    <property type="match status" value="1"/>
</dbReference>
<comment type="caution">
    <text evidence="5">The sequence shown here is derived from an EMBL/GenBank/DDBJ whole genome shotgun (WGS) entry which is preliminary data.</text>
</comment>
<reference evidence="5" key="1">
    <citation type="submission" date="2019-04" db="EMBL/GenBank/DDBJ databases">
        <title>Evolution of Biomass-Degrading Anaerobic Consortia Revealed by Metagenomics.</title>
        <authorList>
            <person name="Peng X."/>
        </authorList>
    </citation>
    <scope>NUCLEOTIDE SEQUENCE</scope>
    <source>
        <strain evidence="5">SIG66</strain>
    </source>
</reference>
<comment type="similarity">
    <text evidence="1">Belongs to the ETF beta-subunit/FixA family.</text>
</comment>
<dbReference type="SUPFAM" id="SSF52402">
    <property type="entry name" value="Adenine nucleotide alpha hydrolases-like"/>
    <property type="match status" value="1"/>
</dbReference>
<accession>A0A928DT02</accession>
<protein>
    <recommendedName>
        <fullName evidence="3">Protein FixA</fullName>
    </recommendedName>
</protein>
<name>A0A928DT02_9BACT</name>
<dbReference type="EMBL" id="SUVG01000006">
    <property type="protein sequence ID" value="MBE6421639.1"/>
    <property type="molecule type" value="Genomic_DNA"/>
</dbReference>
<dbReference type="Gene3D" id="3.40.50.620">
    <property type="entry name" value="HUPs"/>
    <property type="match status" value="1"/>
</dbReference>
<gene>
    <name evidence="5" type="ORF">E7027_05910</name>
</gene>
<dbReference type="Proteomes" id="UP000725649">
    <property type="component" value="Unassembled WGS sequence"/>
</dbReference>
<dbReference type="GO" id="GO:0009055">
    <property type="term" value="F:electron transfer activity"/>
    <property type="evidence" value="ECO:0007669"/>
    <property type="project" value="InterPro"/>
</dbReference>
<evidence type="ECO:0000256" key="1">
    <source>
        <dbReference type="ARBA" id="ARBA00007557"/>
    </source>
</evidence>
<organism evidence="5 6">
    <name type="scientific">Candidatus Avelusimicrobium gallicola</name>
    <dbReference type="NCBI Taxonomy" id="2562704"/>
    <lineage>
        <taxon>Bacteria</taxon>
        <taxon>Pseudomonadati</taxon>
        <taxon>Elusimicrobiota</taxon>
        <taxon>Elusimicrobia</taxon>
        <taxon>Elusimicrobiales</taxon>
        <taxon>Elusimicrobiaceae</taxon>
        <taxon>Candidatus Avelusimicrobium</taxon>
    </lineage>
</organism>
<evidence type="ECO:0000259" key="4">
    <source>
        <dbReference type="SMART" id="SM00893"/>
    </source>
</evidence>
<dbReference type="InterPro" id="IPR012255">
    <property type="entry name" value="ETF_b"/>
</dbReference>
<evidence type="ECO:0000256" key="3">
    <source>
        <dbReference type="ARBA" id="ARBA00040635"/>
    </source>
</evidence>
<evidence type="ECO:0000313" key="6">
    <source>
        <dbReference type="Proteomes" id="UP000725649"/>
    </source>
</evidence>
<keyword evidence="2" id="KW-0249">Electron transport</keyword>
<evidence type="ECO:0000313" key="5">
    <source>
        <dbReference type="EMBL" id="MBE6421639.1"/>
    </source>
</evidence>
<dbReference type="AlphaFoldDB" id="A0A928DT02"/>
<dbReference type="SMART" id="SM00893">
    <property type="entry name" value="ETF"/>
    <property type="match status" value="1"/>
</dbReference>
<dbReference type="Pfam" id="PF01012">
    <property type="entry name" value="ETF"/>
    <property type="match status" value="1"/>
</dbReference>
<dbReference type="InterPro" id="IPR033948">
    <property type="entry name" value="ETF_beta_N"/>
</dbReference>
<dbReference type="PANTHER" id="PTHR21294">
    <property type="entry name" value="ELECTRON TRANSFER FLAVOPROTEIN BETA-SUBUNIT"/>
    <property type="match status" value="1"/>
</dbReference>
<dbReference type="InterPro" id="IPR014729">
    <property type="entry name" value="Rossmann-like_a/b/a_fold"/>
</dbReference>
<dbReference type="PIRSF" id="PIRSF000090">
    <property type="entry name" value="Beta-ETF"/>
    <property type="match status" value="1"/>
</dbReference>
<proteinExistence type="inferred from homology"/>
<dbReference type="PANTHER" id="PTHR21294:SF17">
    <property type="entry name" value="PROTEIN FIXA"/>
    <property type="match status" value="1"/>
</dbReference>
<dbReference type="PROSITE" id="PS01065">
    <property type="entry name" value="ETF_BETA"/>
    <property type="match status" value="1"/>
</dbReference>
<evidence type="ECO:0000256" key="2">
    <source>
        <dbReference type="ARBA" id="ARBA00022982"/>
    </source>
</evidence>